<dbReference type="GO" id="GO:0003723">
    <property type="term" value="F:RNA binding"/>
    <property type="evidence" value="ECO:0007669"/>
    <property type="project" value="InterPro"/>
</dbReference>
<dbReference type="InterPro" id="IPR013087">
    <property type="entry name" value="Znf_C2H2_type"/>
</dbReference>
<evidence type="ECO:0000259" key="3">
    <source>
        <dbReference type="PROSITE" id="PS50157"/>
    </source>
</evidence>
<dbReference type="Pfam" id="PF10453">
    <property type="entry name" value="NUFIP1"/>
    <property type="match status" value="1"/>
</dbReference>
<dbReference type="PANTHER" id="PTHR13309">
    <property type="entry name" value="NUCLEAR FRAGILE X MENTAL RETARDATION PROTEIN INTERACTING PROTEIN 1"/>
    <property type="match status" value="1"/>
</dbReference>
<dbReference type="GO" id="GO:0005634">
    <property type="term" value="C:nucleus"/>
    <property type="evidence" value="ECO:0007669"/>
    <property type="project" value="TreeGrafter"/>
</dbReference>
<accession>A0A8J6B6L4</accession>
<keyword evidence="1" id="KW-0863">Zinc-finger</keyword>
<dbReference type="PROSITE" id="PS00028">
    <property type="entry name" value="ZINC_FINGER_C2H2_1"/>
    <property type="match status" value="1"/>
</dbReference>
<proteinExistence type="predicted"/>
<dbReference type="InterPro" id="IPR039136">
    <property type="entry name" value="NUFIP1-like"/>
</dbReference>
<gene>
    <name evidence="4" type="ORF">J0S82_009030</name>
</gene>
<evidence type="ECO:0000313" key="5">
    <source>
        <dbReference type="Proteomes" id="UP000700334"/>
    </source>
</evidence>
<dbReference type="PANTHER" id="PTHR13309:SF0">
    <property type="entry name" value="FMR1-INTERACTING PROTEIN NUFIP1"/>
    <property type="match status" value="1"/>
</dbReference>
<dbReference type="AlphaFoldDB" id="A0A8J6B6L4"/>
<feature type="compositionally biased region" description="Pro residues" evidence="2">
    <location>
        <begin position="47"/>
        <end position="56"/>
    </location>
</feature>
<dbReference type="Proteomes" id="UP000700334">
    <property type="component" value="Unassembled WGS sequence"/>
</dbReference>
<sequence>MAGGMAEPAGGFVTSPAWFPASELPPALGSLSDTAPPSDNWMLWAVLPPPPPPSSLPPAAQSQSSQAQPTTKAQSFTEAPPPFDTQILPGAQPPFDAQSPVDSQHQINGQPSWNFQASTSWYWGQSPGVFPQHQKPHNTPVKHPYFPRKYDAQFTDNNFPPNRKQKKKRRKEPVFHCFCDTCDRGFKNQEKYDKHMSEHTKCPEVDCSFSAHEKIVQFHWKNMHAPGMKKIKLDTPEEIARWREERRKNYPTLANIERKNKLKLEKEKRGAVLTTTQYGKMKGMSRHSQMAKIRSPGKHHKWKNDHAGQRAAIGSGSHSSDLKPEGPPEANADPLSVLVNTDSESDKEEKPQSAVIPKEVTPALCSLMNNYGSLSGSDSEPEEAPIKTEADVLAEDQVLHSSTPERPNQDVKVTVRNFSEVKCESQKKSFKQTNCKRKKDYHNYQTLFEPRTHHPYLLEMLLAPDIRHERNVILQCVRYIIKKDFFGLDANCAKTKDV</sequence>
<dbReference type="EMBL" id="JAGFMF010011574">
    <property type="protein sequence ID" value="KAG8520279.1"/>
    <property type="molecule type" value="Genomic_DNA"/>
</dbReference>
<evidence type="ECO:0000313" key="4">
    <source>
        <dbReference type="EMBL" id="KAG8520279.1"/>
    </source>
</evidence>
<feature type="region of interest" description="Disordered" evidence="2">
    <location>
        <begin position="126"/>
        <end position="146"/>
    </location>
</feature>
<organism evidence="4 5">
    <name type="scientific">Galemys pyrenaicus</name>
    <name type="common">Iberian desman</name>
    <name type="synonym">Pyrenean desman</name>
    <dbReference type="NCBI Taxonomy" id="202257"/>
    <lineage>
        <taxon>Eukaryota</taxon>
        <taxon>Metazoa</taxon>
        <taxon>Chordata</taxon>
        <taxon>Craniata</taxon>
        <taxon>Vertebrata</taxon>
        <taxon>Euteleostomi</taxon>
        <taxon>Mammalia</taxon>
        <taxon>Eutheria</taxon>
        <taxon>Laurasiatheria</taxon>
        <taxon>Eulipotyphla</taxon>
        <taxon>Talpidae</taxon>
        <taxon>Galemys</taxon>
    </lineage>
</organism>
<evidence type="ECO:0000256" key="1">
    <source>
        <dbReference type="PROSITE-ProRule" id="PRU00042"/>
    </source>
</evidence>
<dbReference type="InterPro" id="IPR019496">
    <property type="entry name" value="NUFIP1_cons_dom"/>
</dbReference>
<dbReference type="GO" id="GO:0000492">
    <property type="term" value="P:box C/D snoRNP assembly"/>
    <property type="evidence" value="ECO:0007669"/>
    <property type="project" value="TreeGrafter"/>
</dbReference>
<comment type="caution">
    <text evidence="4">The sequence shown here is derived from an EMBL/GenBank/DDBJ whole genome shotgun (WGS) entry which is preliminary data.</text>
</comment>
<dbReference type="PROSITE" id="PS50157">
    <property type="entry name" value="ZINC_FINGER_C2H2_2"/>
    <property type="match status" value="1"/>
</dbReference>
<protein>
    <submittedName>
        <fullName evidence="4">Nuclear fragile X mental retardation-interacting protein 1</fullName>
    </submittedName>
</protein>
<name>A0A8J6B6L4_GALPY</name>
<dbReference type="GO" id="GO:0008270">
    <property type="term" value="F:zinc ion binding"/>
    <property type="evidence" value="ECO:0007669"/>
    <property type="project" value="UniProtKB-KW"/>
</dbReference>
<feature type="region of interest" description="Disordered" evidence="2">
    <location>
        <begin position="1"/>
        <end position="110"/>
    </location>
</feature>
<keyword evidence="1" id="KW-0479">Metal-binding</keyword>
<evidence type="ECO:0000256" key="2">
    <source>
        <dbReference type="SAM" id="MobiDB-lite"/>
    </source>
</evidence>
<dbReference type="OrthoDB" id="273070at2759"/>
<feature type="region of interest" description="Disordered" evidence="2">
    <location>
        <begin position="280"/>
        <end position="335"/>
    </location>
</feature>
<feature type="compositionally biased region" description="Polar residues" evidence="2">
    <location>
        <begin position="100"/>
        <end position="110"/>
    </location>
</feature>
<keyword evidence="5" id="KW-1185">Reference proteome</keyword>
<feature type="domain" description="C2H2-type" evidence="3">
    <location>
        <begin position="175"/>
        <end position="204"/>
    </location>
</feature>
<feature type="compositionally biased region" description="Low complexity" evidence="2">
    <location>
        <begin position="57"/>
        <end position="69"/>
    </location>
</feature>
<reference evidence="4" key="1">
    <citation type="journal article" date="2021" name="Evol. Appl.">
        <title>The genome of the Pyrenean desman and the effects of bottlenecks and inbreeding on the genomic landscape of an endangered species.</title>
        <authorList>
            <person name="Escoda L."/>
            <person name="Castresana J."/>
        </authorList>
    </citation>
    <scope>NUCLEOTIDE SEQUENCE</scope>
    <source>
        <strain evidence="4">IBE-C5619</strain>
    </source>
</reference>
<keyword evidence="1" id="KW-0862">Zinc</keyword>